<evidence type="ECO:0000313" key="2">
    <source>
        <dbReference type="EMBL" id="TYL72075.1"/>
    </source>
</evidence>
<evidence type="ECO:0000313" key="3">
    <source>
        <dbReference type="Proteomes" id="UP000324853"/>
    </source>
</evidence>
<reference evidence="2 3" key="1">
    <citation type="submission" date="2019-08" db="EMBL/GenBank/DDBJ databases">
        <title>Bradyrhizobium hipponensis sp. nov., a rhizobium isolated from a Lupinus angustifolius root nodule in Tunisia.</title>
        <authorList>
            <person name="Off K."/>
            <person name="Rejili M."/>
            <person name="Mars M."/>
            <person name="Brachmann A."/>
            <person name="Marin M."/>
        </authorList>
    </citation>
    <scope>NUCLEOTIDE SEQUENCE [LARGE SCALE GENOMIC DNA]</scope>
    <source>
        <strain evidence="2 3">CTAW11</strain>
    </source>
</reference>
<dbReference type="OrthoDB" id="8239203at2"/>
<dbReference type="RefSeq" id="WP_148756274.1">
    <property type="nucleotide sequence ID" value="NZ_VSSR01000090.1"/>
</dbReference>
<comment type="caution">
    <text evidence="2">The sequence shown here is derived from an EMBL/GenBank/DDBJ whole genome shotgun (WGS) entry which is preliminary data.</text>
</comment>
<evidence type="ECO:0000259" key="1">
    <source>
        <dbReference type="Pfam" id="PF07238"/>
    </source>
</evidence>
<name>A0A5S4WC30_9BRAD</name>
<dbReference type="InterPro" id="IPR009875">
    <property type="entry name" value="PilZ_domain"/>
</dbReference>
<organism evidence="2 3">
    <name type="scientific">Bradyrhizobium cytisi</name>
    <dbReference type="NCBI Taxonomy" id="515489"/>
    <lineage>
        <taxon>Bacteria</taxon>
        <taxon>Pseudomonadati</taxon>
        <taxon>Pseudomonadota</taxon>
        <taxon>Alphaproteobacteria</taxon>
        <taxon>Hyphomicrobiales</taxon>
        <taxon>Nitrobacteraceae</taxon>
        <taxon>Bradyrhizobium</taxon>
    </lineage>
</organism>
<dbReference type="EMBL" id="VSSR01000090">
    <property type="protein sequence ID" value="TYL72075.1"/>
    <property type="molecule type" value="Genomic_DNA"/>
</dbReference>
<keyword evidence="3" id="KW-1185">Reference proteome</keyword>
<dbReference type="AlphaFoldDB" id="A0A5S4WC30"/>
<dbReference type="SUPFAM" id="SSF141371">
    <property type="entry name" value="PilZ domain-like"/>
    <property type="match status" value="1"/>
</dbReference>
<sequence length="96" mass="10731">MLERRTLERIELNQLALVHVDGVRGVHPCLVMNLHGDGAKLHSSTHHTVAHKFALSLDGFNTTRYCRVVWRDGNTCGVKFVDRGGALDERANRVNA</sequence>
<dbReference type="Pfam" id="PF07238">
    <property type="entry name" value="PilZ"/>
    <property type="match status" value="1"/>
</dbReference>
<protein>
    <submittedName>
        <fullName evidence="2">PilZ domain-containing protein</fullName>
    </submittedName>
</protein>
<dbReference type="GO" id="GO:0035438">
    <property type="term" value="F:cyclic-di-GMP binding"/>
    <property type="evidence" value="ECO:0007669"/>
    <property type="project" value="InterPro"/>
</dbReference>
<accession>A0A5S4WC30</accession>
<gene>
    <name evidence="2" type="ORF">FXB38_39310</name>
</gene>
<dbReference type="Proteomes" id="UP000324853">
    <property type="component" value="Unassembled WGS sequence"/>
</dbReference>
<feature type="domain" description="PilZ" evidence="1">
    <location>
        <begin position="3"/>
        <end position="82"/>
    </location>
</feature>
<proteinExistence type="predicted"/>